<feature type="transmembrane region" description="Helical" evidence="8">
    <location>
        <begin position="175"/>
        <end position="196"/>
    </location>
</feature>
<keyword evidence="4" id="KW-0533">Nickel</keyword>
<evidence type="ECO:0000256" key="6">
    <source>
        <dbReference type="ARBA" id="ARBA00022989"/>
    </source>
</evidence>
<evidence type="ECO:0000256" key="3">
    <source>
        <dbReference type="ARBA" id="ARBA00022448"/>
    </source>
</evidence>
<keyword evidence="7 8" id="KW-0472">Membrane</keyword>
<evidence type="ECO:0000256" key="4">
    <source>
        <dbReference type="ARBA" id="ARBA00022596"/>
    </source>
</evidence>
<accession>A0ABN9YMW9</accession>
<evidence type="ECO:0000313" key="9">
    <source>
        <dbReference type="EMBL" id="CAK1226828.1"/>
    </source>
</evidence>
<keyword evidence="10" id="KW-1185">Reference proteome</keyword>
<dbReference type="InterPro" id="IPR011541">
    <property type="entry name" value="Ni/Co_transpt_high_affinity"/>
</dbReference>
<evidence type="ECO:0000256" key="1">
    <source>
        <dbReference type="ARBA" id="ARBA00004127"/>
    </source>
</evidence>
<evidence type="ECO:0000256" key="5">
    <source>
        <dbReference type="ARBA" id="ARBA00022692"/>
    </source>
</evidence>
<evidence type="ECO:0000256" key="2">
    <source>
        <dbReference type="ARBA" id="ARBA00010892"/>
    </source>
</evidence>
<feature type="transmembrane region" description="Helical" evidence="8">
    <location>
        <begin position="123"/>
        <end position="144"/>
    </location>
</feature>
<comment type="subcellular location">
    <subcellularLocation>
        <location evidence="8">Cell membrane</location>
        <topology evidence="8">Multi-pass membrane protein</topology>
    </subcellularLocation>
    <subcellularLocation>
        <location evidence="1">Endomembrane system</location>
        <topology evidence="1">Multi-pass membrane protein</topology>
    </subcellularLocation>
</comment>
<comment type="similarity">
    <text evidence="2 8">Belongs to the NiCoT transporter (TC 2.A.52) family.</text>
</comment>
<evidence type="ECO:0000313" key="10">
    <source>
        <dbReference type="Proteomes" id="UP001314200"/>
    </source>
</evidence>
<organism evidence="9 10">
    <name type="scientific">Fructobacillus cardui</name>
    <dbReference type="NCBI Taxonomy" id="2893170"/>
    <lineage>
        <taxon>Bacteria</taxon>
        <taxon>Bacillati</taxon>
        <taxon>Bacillota</taxon>
        <taxon>Bacilli</taxon>
        <taxon>Lactobacillales</taxon>
        <taxon>Lactobacillaceae</taxon>
        <taxon>Fructobacillus</taxon>
    </lineage>
</organism>
<dbReference type="PANTHER" id="PTHR31611:SF0">
    <property type="entry name" value="HIGH-AFFINITY NICKEL TRANSPORT PROTEIN NIC1"/>
    <property type="match status" value="1"/>
</dbReference>
<feature type="transmembrane region" description="Helical" evidence="8">
    <location>
        <begin position="216"/>
        <end position="238"/>
    </location>
</feature>
<dbReference type="EMBL" id="CAUZLY010000001">
    <property type="protein sequence ID" value="CAK1226828.1"/>
    <property type="molecule type" value="Genomic_DNA"/>
</dbReference>
<keyword evidence="3 8" id="KW-0813">Transport</keyword>
<dbReference type="InterPro" id="IPR004688">
    <property type="entry name" value="Ni/Co_transpt"/>
</dbReference>
<evidence type="ECO:0000256" key="7">
    <source>
        <dbReference type="ARBA" id="ARBA00023136"/>
    </source>
</evidence>
<comment type="caution">
    <text evidence="9">The sequence shown here is derived from an EMBL/GenBank/DDBJ whole genome shotgun (WGS) entry which is preliminary data.</text>
</comment>
<keyword evidence="5 8" id="KW-0812">Transmembrane</keyword>
<keyword evidence="6 8" id="KW-1133">Transmembrane helix</keyword>
<gene>
    <name evidence="9" type="ORF">R82641_BJNNKPBH_00110</name>
</gene>
<feature type="transmembrane region" description="Helical" evidence="8">
    <location>
        <begin position="259"/>
        <end position="286"/>
    </location>
</feature>
<evidence type="ECO:0000256" key="8">
    <source>
        <dbReference type="RuleBase" id="RU362101"/>
    </source>
</evidence>
<feature type="transmembrane region" description="Helical" evidence="8">
    <location>
        <begin position="14"/>
        <end position="33"/>
    </location>
</feature>
<dbReference type="Pfam" id="PF03824">
    <property type="entry name" value="NicO"/>
    <property type="match status" value="1"/>
</dbReference>
<feature type="transmembrane region" description="Helical" evidence="8">
    <location>
        <begin position="79"/>
        <end position="103"/>
    </location>
</feature>
<dbReference type="Proteomes" id="UP001314200">
    <property type="component" value="Unassembled WGS sequence"/>
</dbReference>
<name>A0ABN9YMW9_9LACO</name>
<sequence length="338" mass="37638">MTDSHSWKFDISRYGAFILSILALGTVFLSTGLGKYPQLLGMAGISFTFGLRHAFDVDHIAAIDNMTRKMLNDHKNTRGVGFSFSFGHSVVVVLLTLLTVLFVEWADHSLPILESVGGMFGTMIAAVMLLLLACFNTFILRGIWQNFRQMKKVALDSDNEQLASQSRIYRLFMKMLNLVNHNWQVAVVGFLFGLGFDTATQVAVLATSATATTAGVPWYAILSVPLFFTAGMCLMDTLNGFFMSTTYNWIISTSYRKVYFNLILTSISIIAAGFIGVVDLIQSMSAMFHWDNFLTQWAGALDFNELGIILVAIFVVAWVVALLIWKVMNLSKYDQVES</sequence>
<dbReference type="RefSeq" id="WP_338347600.1">
    <property type="nucleotide sequence ID" value="NZ_CAUZLY010000001.1"/>
</dbReference>
<feature type="transmembrane region" description="Helical" evidence="8">
    <location>
        <begin position="306"/>
        <end position="325"/>
    </location>
</feature>
<dbReference type="PANTHER" id="PTHR31611">
    <property type="entry name" value="HIGH-AFFINITY NICKEL TRANSPORT PROTEIN NIC1"/>
    <property type="match status" value="1"/>
</dbReference>
<proteinExistence type="inferred from homology"/>
<protein>
    <recommendedName>
        <fullName evidence="8">Nickel/cobalt efflux system</fullName>
    </recommendedName>
</protein>
<reference evidence="9 10" key="1">
    <citation type="submission" date="2023-10" db="EMBL/GenBank/DDBJ databases">
        <authorList>
            <person name="Botero Cardona J."/>
        </authorList>
    </citation>
    <scope>NUCLEOTIDE SEQUENCE [LARGE SCALE GENOMIC DNA]</scope>
    <source>
        <strain evidence="9 10">R-82641</strain>
    </source>
</reference>